<feature type="compositionally biased region" description="Low complexity" evidence="13">
    <location>
        <begin position="374"/>
        <end position="387"/>
    </location>
</feature>
<evidence type="ECO:0000256" key="11">
    <source>
        <dbReference type="ARBA" id="ARBA00048778"/>
    </source>
</evidence>
<dbReference type="GO" id="GO:0016887">
    <property type="term" value="F:ATP hydrolysis activity"/>
    <property type="evidence" value="ECO:0007669"/>
    <property type="project" value="InterPro"/>
</dbReference>
<dbReference type="InterPro" id="IPR027417">
    <property type="entry name" value="P-loop_NTPase"/>
</dbReference>
<feature type="domain" description="BCS1 N-terminal" evidence="15">
    <location>
        <begin position="84"/>
        <end position="268"/>
    </location>
</feature>
<evidence type="ECO:0000256" key="6">
    <source>
        <dbReference type="ARBA" id="ARBA00022801"/>
    </source>
</evidence>
<dbReference type="InterPro" id="IPR050747">
    <property type="entry name" value="Mitochondrial_chaperone_BCS1"/>
</dbReference>
<dbReference type="Gene3D" id="3.40.50.300">
    <property type="entry name" value="P-loop containing nucleotide triphosphate hydrolases"/>
    <property type="match status" value="1"/>
</dbReference>
<dbReference type="SMART" id="SM00382">
    <property type="entry name" value="AAA"/>
    <property type="match status" value="1"/>
</dbReference>
<dbReference type="AlphaFoldDB" id="A0A8E2F4H8"/>
<dbReference type="PANTHER" id="PTHR23070">
    <property type="entry name" value="BCS1 AAA-TYPE ATPASE"/>
    <property type="match status" value="1"/>
</dbReference>
<keyword evidence="9" id="KW-0496">Mitochondrion</keyword>
<dbReference type="Pfam" id="PF00004">
    <property type="entry name" value="AAA"/>
    <property type="match status" value="1"/>
</dbReference>
<evidence type="ECO:0000256" key="10">
    <source>
        <dbReference type="ARBA" id="ARBA00023136"/>
    </source>
</evidence>
<dbReference type="OrthoDB" id="10251412at2759"/>
<feature type="domain" description="AAA+ ATPase" evidence="14">
    <location>
        <begin position="301"/>
        <end position="449"/>
    </location>
</feature>
<dbReference type="Pfam" id="PF08740">
    <property type="entry name" value="BCS1_N"/>
    <property type="match status" value="1"/>
</dbReference>
<evidence type="ECO:0000256" key="5">
    <source>
        <dbReference type="ARBA" id="ARBA00022792"/>
    </source>
</evidence>
<protein>
    <submittedName>
        <fullName evidence="16">P-loop containing nucleoside triphosphate hydrolase protein</fullName>
    </submittedName>
</protein>
<dbReference type="Proteomes" id="UP000250140">
    <property type="component" value="Unassembled WGS sequence"/>
</dbReference>
<organism evidence="16 17">
    <name type="scientific">Glonium stellatum</name>
    <dbReference type="NCBI Taxonomy" id="574774"/>
    <lineage>
        <taxon>Eukaryota</taxon>
        <taxon>Fungi</taxon>
        <taxon>Dikarya</taxon>
        <taxon>Ascomycota</taxon>
        <taxon>Pezizomycotina</taxon>
        <taxon>Dothideomycetes</taxon>
        <taxon>Pleosporomycetidae</taxon>
        <taxon>Gloniales</taxon>
        <taxon>Gloniaceae</taxon>
        <taxon>Glonium</taxon>
    </lineage>
</organism>
<dbReference type="InterPro" id="IPR003593">
    <property type="entry name" value="AAA+_ATPase"/>
</dbReference>
<dbReference type="GO" id="GO:0005524">
    <property type="term" value="F:ATP binding"/>
    <property type="evidence" value="ECO:0007669"/>
    <property type="project" value="UniProtKB-KW"/>
</dbReference>
<keyword evidence="8" id="KW-1133">Transmembrane helix</keyword>
<evidence type="ECO:0000256" key="13">
    <source>
        <dbReference type="SAM" id="MobiDB-lite"/>
    </source>
</evidence>
<evidence type="ECO:0000313" key="17">
    <source>
        <dbReference type="Proteomes" id="UP000250140"/>
    </source>
</evidence>
<dbReference type="GO" id="GO:0005743">
    <property type="term" value="C:mitochondrial inner membrane"/>
    <property type="evidence" value="ECO:0007669"/>
    <property type="project" value="UniProtKB-SubCell"/>
</dbReference>
<feature type="region of interest" description="Disordered" evidence="13">
    <location>
        <begin position="369"/>
        <end position="393"/>
    </location>
</feature>
<evidence type="ECO:0000256" key="2">
    <source>
        <dbReference type="ARBA" id="ARBA00007448"/>
    </source>
</evidence>
<evidence type="ECO:0000313" key="16">
    <source>
        <dbReference type="EMBL" id="OCL10185.1"/>
    </source>
</evidence>
<keyword evidence="4 12" id="KW-0547">Nucleotide-binding</keyword>
<keyword evidence="7 12" id="KW-0067">ATP-binding</keyword>
<evidence type="ECO:0000256" key="4">
    <source>
        <dbReference type="ARBA" id="ARBA00022741"/>
    </source>
</evidence>
<keyword evidence="3" id="KW-0812">Transmembrane</keyword>
<comment type="subcellular location">
    <subcellularLocation>
        <location evidence="1">Mitochondrion inner membrane</location>
        <topology evidence="1">Single-pass membrane protein</topology>
    </subcellularLocation>
</comment>
<evidence type="ECO:0000256" key="3">
    <source>
        <dbReference type="ARBA" id="ARBA00022692"/>
    </source>
</evidence>
<keyword evidence="10" id="KW-0472">Membrane</keyword>
<evidence type="ECO:0000256" key="1">
    <source>
        <dbReference type="ARBA" id="ARBA00004434"/>
    </source>
</evidence>
<dbReference type="InterPro" id="IPR003960">
    <property type="entry name" value="ATPase_AAA_CS"/>
</dbReference>
<dbReference type="PROSITE" id="PS00674">
    <property type="entry name" value="AAA"/>
    <property type="match status" value="1"/>
</dbReference>
<gene>
    <name evidence="16" type="ORF">AOQ84DRAFT_402462</name>
</gene>
<sequence length="625" mass="69176">MGTGKSKGTMFGNFDLGNALRLVGNTIPGSGPVNQNKMLDPTNQIILDSMIPGFTIIRQLFMNYFRLDITSIVTKIIFAAVVIHGSGAIWEAIKQFMFKYCFSSVSIPVSDRLNREVLLWMSTHVVEKGSRHLAAQSSKSDGECSSGSYRFSSLSRLRRYNPADFDERTPAVKYLPTLGTQWFWHRGRPFMFTKTNSSVYGADRANGAGEITLSCLGRNPEPLKRFLQDCKEFDKKGKEFLITVHTRGDYSQLWSEPILKPSRALNTVDMDDDVKKSLIDDLSDYLHPSSRQAYGRRGVPYRRGYLFYGPPGTGKTSMCLALAGHFKLELYTLSGYGVKDDELSKMFAALPPKCMILLEDIDSAGITRERMGETPSTTTTATTTTTSSKKRDAAARSGITLSGLLNAFDGTTSQEGRVLVMTSNTPETLDRALVRPGRIDRQVYFGPVSRRSAEAIFLRMFSSDSDVDKGKDGSAAAVQHPKWRSEPGVGEEELGALAVRFAELVPEGRVSPAELQGFLLDHKRPVEAVEMVQAWVREVLGAGEGSVEWARQKEEAKKSVMSATTPKVMESEGLGEVRIQKEEKGVTGWRLKGVLHRVKMDAADGRSRNQGIMAVSLDIKNGNRR</sequence>
<dbReference type="InterPro" id="IPR003959">
    <property type="entry name" value="ATPase_AAA_core"/>
</dbReference>
<dbReference type="Pfam" id="PF25426">
    <property type="entry name" value="AAA_lid_BCS1"/>
    <property type="match status" value="1"/>
</dbReference>
<dbReference type="SMART" id="SM01024">
    <property type="entry name" value="BCS1_N"/>
    <property type="match status" value="1"/>
</dbReference>
<dbReference type="SUPFAM" id="SSF52540">
    <property type="entry name" value="P-loop containing nucleoside triphosphate hydrolases"/>
    <property type="match status" value="1"/>
</dbReference>
<evidence type="ECO:0000259" key="15">
    <source>
        <dbReference type="SMART" id="SM01024"/>
    </source>
</evidence>
<keyword evidence="17" id="KW-1185">Reference proteome</keyword>
<proteinExistence type="inferred from homology"/>
<reference evidence="16 17" key="1">
    <citation type="journal article" date="2016" name="Nat. Commun.">
        <title>Ectomycorrhizal ecology is imprinted in the genome of the dominant symbiotic fungus Cenococcum geophilum.</title>
        <authorList>
            <consortium name="DOE Joint Genome Institute"/>
            <person name="Peter M."/>
            <person name="Kohler A."/>
            <person name="Ohm R.A."/>
            <person name="Kuo A."/>
            <person name="Krutzmann J."/>
            <person name="Morin E."/>
            <person name="Arend M."/>
            <person name="Barry K.W."/>
            <person name="Binder M."/>
            <person name="Choi C."/>
            <person name="Clum A."/>
            <person name="Copeland A."/>
            <person name="Grisel N."/>
            <person name="Haridas S."/>
            <person name="Kipfer T."/>
            <person name="LaButti K."/>
            <person name="Lindquist E."/>
            <person name="Lipzen A."/>
            <person name="Maire R."/>
            <person name="Meier B."/>
            <person name="Mihaltcheva S."/>
            <person name="Molinier V."/>
            <person name="Murat C."/>
            <person name="Poggeler S."/>
            <person name="Quandt C.A."/>
            <person name="Sperisen C."/>
            <person name="Tritt A."/>
            <person name="Tisserant E."/>
            <person name="Crous P.W."/>
            <person name="Henrissat B."/>
            <person name="Nehls U."/>
            <person name="Egli S."/>
            <person name="Spatafora J.W."/>
            <person name="Grigoriev I.V."/>
            <person name="Martin F.M."/>
        </authorList>
    </citation>
    <scope>NUCLEOTIDE SEQUENCE [LARGE SCALE GENOMIC DNA]</scope>
    <source>
        <strain evidence="16 17">CBS 207.34</strain>
    </source>
</reference>
<dbReference type="InterPro" id="IPR057495">
    <property type="entry name" value="AAA_lid_BCS1"/>
</dbReference>
<keyword evidence="5" id="KW-0999">Mitochondrion inner membrane</keyword>
<evidence type="ECO:0000256" key="9">
    <source>
        <dbReference type="ARBA" id="ARBA00023128"/>
    </source>
</evidence>
<feature type="region of interest" description="Disordered" evidence="13">
    <location>
        <begin position="468"/>
        <end position="489"/>
    </location>
</feature>
<evidence type="ECO:0000259" key="14">
    <source>
        <dbReference type="SMART" id="SM00382"/>
    </source>
</evidence>
<evidence type="ECO:0000256" key="12">
    <source>
        <dbReference type="RuleBase" id="RU003651"/>
    </source>
</evidence>
<dbReference type="EMBL" id="KV749297">
    <property type="protein sequence ID" value="OCL10185.1"/>
    <property type="molecule type" value="Genomic_DNA"/>
</dbReference>
<evidence type="ECO:0000256" key="7">
    <source>
        <dbReference type="ARBA" id="ARBA00022840"/>
    </source>
</evidence>
<accession>A0A8E2F4H8</accession>
<comment type="catalytic activity">
    <reaction evidence="11">
        <text>ATP + H2O = ADP + phosphate + H(+)</text>
        <dbReference type="Rhea" id="RHEA:13065"/>
        <dbReference type="ChEBI" id="CHEBI:15377"/>
        <dbReference type="ChEBI" id="CHEBI:15378"/>
        <dbReference type="ChEBI" id="CHEBI:30616"/>
        <dbReference type="ChEBI" id="CHEBI:43474"/>
        <dbReference type="ChEBI" id="CHEBI:456216"/>
    </reaction>
    <physiologicalReaction direction="left-to-right" evidence="11">
        <dbReference type="Rhea" id="RHEA:13066"/>
    </physiologicalReaction>
</comment>
<dbReference type="InterPro" id="IPR014851">
    <property type="entry name" value="BCS1_N"/>
</dbReference>
<evidence type="ECO:0000256" key="8">
    <source>
        <dbReference type="ARBA" id="ARBA00022989"/>
    </source>
</evidence>
<name>A0A8E2F4H8_9PEZI</name>
<keyword evidence="6 16" id="KW-0378">Hydrolase</keyword>
<comment type="similarity">
    <text evidence="2">Belongs to the AAA ATPase family. BCS1 subfamily.</text>
</comment>